<dbReference type="Proteomes" id="UP000281521">
    <property type="component" value="Unassembled WGS sequence"/>
</dbReference>
<dbReference type="AlphaFoldDB" id="A0A3P4D6W0"/>
<reference evidence="1 2" key="1">
    <citation type="submission" date="2018-10" db="EMBL/GenBank/DDBJ databases">
        <authorList>
            <person name="Noll B N."/>
        </authorList>
    </citation>
    <scope>NUCLEOTIDE SEQUENCE [LARGE SCALE GENOMIC DNA]</scope>
    <source>
        <strain evidence="1">Ecoli022</strain>
    </source>
</reference>
<evidence type="ECO:0000313" key="2">
    <source>
        <dbReference type="Proteomes" id="UP000281521"/>
    </source>
</evidence>
<organism evidence="1 2">
    <name type="scientific">Escherichia coli</name>
    <dbReference type="NCBI Taxonomy" id="562"/>
    <lineage>
        <taxon>Bacteria</taxon>
        <taxon>Pseudomonadati</taxon>
        <taxon>Pseudomonadota</taxon>
        <taxon>Gammaproteobacteria</taxon>
        <taxon>Enterobacterales</taxon>
        <taxon>Enterobacteriaceae</taxon>
        <taxon>Escherichia</taxon>
    </lineage>
</organism>
<proteinExistence type="predicted"/>
<dbReference type="EMBL" id="UWXJ01000001">
    <property type="protein sequence ID" value="VCY83842.1"/>
    <property type="molecule type" value="Genomic_DNA"/>
</dbReference>
<accession>A0A3P4D6W0</accession>
<gene>
    <name evidence="1" type="ORF">BANRA_02504</name>
</gene>
<name>A0A3P4D6W0_ECOLX</name>
<evidence type="ECO:0000313" key="1">
    <source>
        <dbReference type="EMBL" id="VCY83842.1"/>
    </source>
</evidence>
<protein>
    <submittedName>
        <fullName evidence="1">Uncharacterized protein</fullName>
    </submittedName>
</protein>
<sequence length="34" mass="3862">MIHLVNKLINFGFTRTDAQVYISLLKTVVAVVTR</sequence>